<dbReference type="GeneID" id="4851416"/>
<feature type="non-terminal residue" evidence="2">
    <location>
        <position position="1"/>
    </location>
</feature>
<dbReference type="Proteomes" id="UP000002258">
    <property type="component" value="Chromosome 1"/>
</dbReference>
<dbReference type="AlphaFoldDB" id="A3GGL7"/>
<reference evidence="2 3" key="1">
    <citation type="journal article" date="2007" name="Nat. Biotechnol.">
        <title>Genome sequence of the lignocellulose-bioconverting and xylose-fermenting yeast Pichia stipitis.</title>
        <authorList>
            <person name="Jeffries T.W."/>
            <person name="Grigoriev I.V."/>
            <person name="Grimwood J."/>
            <person name="Laplaza J.M."/>
            <person name="Aerts A."/>
            <person name="Salamov A."/>
            <person name="Schmutz J."/>
            <person name="Lindquist E."/>
            <person name="Dehal P."/>
            <person name="Shapiro H."/>
            <person name="Jin Y.S."/>
            <person name="Passoth V."/>
            <person name="Richardson P.M."/>
        </authorList>
    </citation>
    <scope>NUCLEOTIDE SEQUENCE [LARGE SCALE GENOMIC DNA]</scope>
    <source>
        <strain evidence="3">ATCC 58785 / CBS 6054 / NBRC 10063 / NRRL Y-11545</strain>
    </source>
</reference>
<proteinExistence type="predicted"/>
<keyword evidence="1" id="KW-0472">Membrane</keyword>
<feature type="non-terminal residue" evidence="2">
    <location>
        <position position="334"/>
    </location>
</feature>
<dbReference type="PANTHER" id="PTHR34391">
    <property type="entry name" value="UPF0658 GOLGI APPARATUS MEMBRANE PROTEIN C1952.10C-RELATED"/>
    <property type="match status" value="1"/>
</dbReference>
<comment type="caution">
    <text evidence="2">The sequence shown here is derived from an EMBL/GenBank/DDBJ whole genome shotgun (WGS) entry which is preliminary data.</text>
</comment>
<keyword evidence="1" id="KW-1133">Transmembrane helix</keyword>
<feature type="transmembrane region" description="Helical" evidence="1">
    <location>
        <begin position="89"/>
        <end position="111"/>
    </location>
</feature>
<dbReference type="KEGG" id="pic:PICST_52510"/>
<dbReference type="OrthoDB" id="2448307at2759"/>
<dbReference type="eggNOG" id="ENOG502RRZT">
    <property type="taxonomic scope" value="Eukaryota"/>
</dbReference>
<protein>
    <submittedName>
        <fullName evidence="2">Uncharacterized protein</fullName>
    </submittedName>
</protein>
<keyword evidence="1" id="KW-0812">Transmembrane</keyword>
<accession>A3GGL7</accession>
<gene>
    <name evidence="2" type="ORF">PICST_52510</name>
</gene>
<dbReference type="InParanoid" id="A3GGL7"/>
<feature type="transmembrane region" description="Helical" evidence="1">
    <location>
        <begin position="185"/>
        <end position="206"/>
    </location>
</feature>
<feature type="transmembrane region" description="Helical" evidence="1">
    <location>
        <begin position="25"/>
        <end position="50"/>
    </location>
</feature>
<dbReference type="RefSeq" id="XP_001387568.2">
    <property type="nucleotide sequence ID" value="XM_001387531.1"/>
</dbReference>
<dbReference type="HOGENOM" id="CLU_029564_0_0_1"/>
<dbReference type="PANTHER" id="PTHR34391:SF1">
    <property type="entry name" value="UPF0658 GOLGI APPARATUS MEMBRANE PROTEIN C1952.10C-RELATED"/>
    <property type="match status" value="1"/>
</dbReference>
<keyword evidence="3" id="KW-1185">Reference proteome</keyword>
<feature type="transmembrane region" description="Helical" evidence="1">
    <location>
        <begin position="212"/>
        <end position="230"/>
    </location>
</feature>
<evidence type="ECO:0000313" key="2">
    <source>
        <dbReference type="EMBL" id="EAZ63545.2"/>
    </source>
</evidence>
<feature type="transmembrane region" description="Helical" evidence="1">
    <location>
        <begin position="131"/>
        <end position="155"/>
    </location>
</feature>
<dbReference type="GO" id="GO:0005794">
    <property type="term" value="C:Golgi apparatus"/>
    <property type="evidence" value="ECO:0007669"/>
    <property type="project" value="TreeGrafter"/>
</dbReference>
<name>A3GGL7_PICST</name>
<dbReference type="InterPro" id="IPR040410">
    <property type="entry name" value="UPF0658_Golgi"/>
</dbReference>
<feature type="transmembrane region" description="Helical" evidence="1">
    <location>
        <begin position="62"/>
        <end position="82"/>
    </location>
</feature>
<dbReference type="EMBL" id="AAVQ01000001">
    <property type="protein sequence ID" value="EAZ63545.2"/>
    <property type="molecule type" value="Genomic_DNA"/>
</dbReference>
<evidence type="ECO:0000313" key="3">
    <source>
        <dbReference type="Proteomes" id="UP000002258"/>
    </source>
</evidence>
<feature type="transmembrane region" description="Helical" evidence="1">
    <location>
        <begin position="239"/>
        <end position="259"/>
    </location>
</feature>
<evidence type="ECO:0000256" key="1">
    <source>
        <dbReference type="SAM" id="Phobius"/>
    </source>
</evidence>
<sequence length="334" mass="38730">DQQLAPQKSQEYDDKRVYTRNSRMFMAVSVISGLLVLALEVYMFAVINIHKNNYQQFRYVEISIFLALFIFAAIYQIILTFIGLRTKNMLLLTMLCIFEACMLIYTGIQYQEVTDKIELFLDGGWRRATRASSIATICVIAVTLVVQVYLVFFVLRKNVYWFRFKKIGGDLKIRRMYSVFQIHRSLLIFDLFFFIGFTIQFIVIMVKRRNSVEFILTICVLPVALVVLLLSDIAVTREVLALSILTTTCFFGACAYVLFKMIRLYTKYTSAYNINIKNPGDYFPGRKSLITFGALTLVLLVSTIVIEIWVMRNYKRGLLPSVSVYYSWLPGHNK</sequence>
<feature type="transmembrane region" description="Helical" evidence="1">
    <location>
        <begin position="289"/>
        <end position="310"/>
    </location>
</feature>
<dbReference type="OMA" id="FWTRREN"/>
<organism evidence="2 3">
    <name type="scientific">Scheffersomyces stipitis (strain ATCC 58785 / CBS 6054 / NBRC 10063 / NRRL Y-11545)</name>
    <name type="common">Yeast</name>
    <name type="synonym">Pichia stipitis</name>
    <dbReference type="NCBI Taxonomy" id="322104"/>
    <lineage>
        <taxon>Eukaryota</taxon>
        <taxon>Fungi</taxon>
        <taxon>Dikarya</taxon>
        <taxon>Ascomycota</taxon>
        <taxon>Saccharomycotina</taxon>
        <taxon>Pichiomycetes</taxon>
        <taxon>Debaryomycetaceae</taxon>
        <taxon>Scheffersomyces</taxon>
    </lineage>
</organism>